<dbReference type="RefSeq" id="WP_290365376.1">
    <property type="nucleotide sequence ID" value="NZ_JAUFQU010000075.1"/>
</dbReference>
<keyword evidence="2" id="KW-1185">Reference proteome</keyword>
<reference evidence="2" key="1">
    <citation type="journal article" date="2019" name="Int. J. Syst. Evol. Microbiol.">
        <title>The Global Catalogue of Microorganisms (GCM) 10K type strain sequencing project: providing services to taxonomists for standard genome sequencing and annotation.</title>
        <authorList>
            <consortium name="The Broad Institute Genomics Platform"/>
            <consortium name="The Broad Institute Genome Sequencing Center for Infectious Disease"/>
            <person name="Wu L."/>
            <person name="Ma J."/>
        </authorList>
    </citation>
    <scope>NUCLEOTIDE SEQUENCE [LARGE SCALE GENOMIC DNA]</scope>
    <source>
        <strain evidence="2">CECT 7184</strain>
    </source>
</reference>
<protein>
    <submittedName>
        <fullName evidence="1">Uncharacterized protein</fullName>
    </submittedName>
</protein>
<organism evidence="1 2">
    <name type="scientific">Paenimyroides ceti</name>
    <dbReference type="NCBI Taxonomy" id="395087"/>
    <lineage>
        <taxon>Bacteria</taxon>
        <taxon>Pseudomonadati</taxon>
        <taxon>Bacteroidota</taxon>
        <taxon>Flavobacteriia</taxon>
        <taxon>Flavobacteriales</taxon>
        <taxon>Flavobacteriaceae</taxon>
        <taxon>Paenimyroides</taxon>
    </lineage>
</organism>
<sequence length="65" mass="7843">MYPNIRFVDVENNQAFWGSKKYALTLGIKLQNTNFYYLSMLKTDLHQKTWLMQMSSHLRLIKPLY</sequence>
<comment type="caution">
    <text evidence="1">The sequence shown here is derived from an EMBL/GenBank/DDBJ whole genome shotgun (WGS) entry which is preliminary data.</text>
</comment>
<evidence type="ECO:0000313" key="2">
    <source>
        <dbReference type="Proteomes" id="UP001242368"/>
    </source>
</evidence>
<dbReference type="Proteomes" id="UP001242368">
    <property type="component" value="Unassembled WGS sequence"/>
</dbReference>
<name>A0ABT8D005_9FLAO</name>
<proteinExistence type="predicted"/>
<evidence type="ECO:0000313" key="1">
    <source>
        <dbReference type="EMBL" id="MDN3710119.1"/>
    </source>
</evidence>
<accession>A0ABT8D005</accession>
<gene>
    <name evidence="1" type="ORF">QW060_24870</name>
</gene>
<dbReference type="EMBL" id="JAUFQU010000075">
    <property type="protein sequence ID" value="MDN3710119.1"/>
    <property type="molecule type" value="Genomic_DNA"/>
</dbReference>